<dbReference type="AlphaFoldDB" id="A0A1M5HRI4"/>
<dbReference type="STRING" id="1302690.BUE76_00045"/>
<sequence length="226" mass="25886">MSTFSERPTLFIVAGANGAGKSTRSRSMLPAYMEDIPIFDGDILFNEKKKELQQHFSAKESMQRAASFVSAHFDGLVSKAIQKRRHFAFEGHFTQKEHWQPILAFKNSGYYVHMVYLGLDKVETSLDRVARRVRTGGHYVDDFNVKANYYGNLDMLNLNAPLLHRLDLYDASRSLRHLAVLQPGRVMDALQPAEQPKWVQTELPKIATLINNRQFEEVRQTRGMAL</sequence>
<name>A0A1M5HRI4_9BACT</name>
<reference evidence="4 5" key="1">
    <citation type="submission" date="2016-11" db="EMBL/GenBank/DDBJ databases">
        <authorList>
            <person name="Jaros S."/>
            <person name="Januszkiewicz K."/>
            <person name="Wedrychowicz H."/>
        </authorList>
    </citation>
    <scope>NUCLEOTIDE SEQUENCE [LARGE SCALE GENOMIC DNA]</scope>
    <source>
        <strain evidence="4 5">DSM 26897</strain>
    </source>
</reference>
<accession>A0A1M5HRI4</accession>
<dbReference type="Proteomes" id="UP000184368">
    <property type="component" value="Unassembled WGS sequence"/>
</dbReference>
<proteinExistence type="predicted"/>
<dbReference type="RefSeq" id="WP_073047412.1">
    <property type="nucleotide sequence ID" value="NZ_FQUO01000020.1"/>
</dbReference>
<keyword evidence="1" id="KW-0547">Nucleotide-binding</keyword>
<feature type="domain" description="Zeta toxin" evidence="3">
    <location>
        <begin position="5"/>
        <end position="149"/>
    </location>
</feature>
<gene>
    <name evidence="4" type="ORF">SAMN05444008_12027</name>
</gene>
<evidence type="ECO:0000256" key="1">
    <source>
        <dbReference type="ARBA" id="ARBA00022741"/>
    </source>
</evidence>
<keyword evidence="2" id="KW-0067">ATP-binding</keyword>
<organism evidence="4 5">
    <name type="scientific">Cnuella takakiae</name>
    <dbReference type="NCBI Taxonomy" id="1302690"/>
    <lineage>
        <taxon>Bacteria</taxon>
        <taxon>Pseudomonadati</taxon>
        <taxon>Bacteroidota</taxon>
        <taxon>Chitinophagia</taxon>
        <taxon>Chitinophagales</taxon>
        <taxon>Chitinophagaceae</taxon>
        <taxon>Cnuella</taxon>
    </lineage>
</organism>
<evidence type="ECO:0000313" key="4">
    <source>
        <dbReference type="EMBL" id="SHG18540.1"/>
    </source>
</evidence>
<dbReference type="Pfam" id="PF06414">
    <property type="entry name" value="Zeta_toxin"/>
    <property type="match status" value="1"/>
</dbReference>
<evidence type="ECO:0000259" key="3">
    <source>
        <dbReference type="Pfam" id="PF06414"/>
    </source>
</evidence>
<evidence type="ECO:0000256" key="2">
    <source>
        <dbReference type="ARBA" id="ARBA00022840"/>
    </source>
</evidence>
<dbReference type="InterPro" id="IPR027417">
    <property type="entry name" value="P-loop_NTPase"/>
</dbReference>
<dbReference type="EMBL" id="FQUO01000020">
    <property type="protein sequence ID" value="SHG18540.1"/>
    <property type="molecule type" value="Genomic_DNA"/>
</dbReference>
<dbReference type="GO" id="GO:0005524">
    <property type="term" value="F:ATP binding"/>
    <property type="evidence" value="ECO:0007669"/>
    <property type="project" value="UniProtKB-KW"/>
</dbReference>
<dbReference type="OrthoDB" id="9791543at2"/>
<dbReference type="Gene3D" id="3.40.50.300">
    <property type="entry name" value="P-loop containing nucleotide triphosphate hydrolases"/>
    <property type="match status" value="1"/>
</dbReference>
<dbReference type="SUPFAM" id="SSF52540">
    <property type="entry name" value="P-loop containing nucleoside triphosphate hydrolases"/>
    <property type="match status" value="1"/>
</dbReference>
<protein>
    <submittedName>
        <fullName evidence="4">Predicted ABC-type ATPase</fullName>
    </submittedName>
</protein>
<dbReference type="PANTHER" id="PTHR39206">
    <property type="entry name" value="SLL8004 PROTEIN"/>
    <property type="match status" value="1"/>
</dbReference>
<dbReference type="PANTHER" id="PTHR39206:SF1">
    <property type="entry name" value="SLL8004 PROTEIN"/>
    <property type="match status" value="1"/>
</dbReference>
<keyword evidence="5" id="KW-1185">Reference proteome</keyword>
<dbReference type="GO" id="GO:0016301">
    <property type="term" value="F:kinase activity"/>
    <property type="evidence" value="ECO:0007669"/>
    <property type="project" value="InterPro"/>
</dbReference>
<evidence type="ECO:0000313" key="5">
    <source>
        <dbReference type="Proteomes" id="UP000184368"/>
    </source>
</evidence>
<dbReference type="InterPro" id="IPR010488">
    <property type="entry name" value="Zeta_toxin_domain"/>
</dbReference>